<dbReference type="PANTHER" id="PTHR43792">
    <property type="entry name" value="GNAT FAMILY, PUTATIVE (AFU_ORTHOLOGUE AFUA_3G00765)-RELATED-RELATED"/>
    <property type="match status" value="1"/>
</dbReference>
<dbReference type="InterPro" id="IPR000182">
    <property type="entry name" value="GNAT_dom"/>
</dbReference>
<organism evidence="2 3">
    <name type="scientific">Roseateles aquae</name>
    <dbReference type="NCBI Taxonomy" id="3077235"/>
    <lineage>
        <taxon>Bacteria</taxon>
        <taxon>Pseudomonadati</taxon>
        <taxon>Pseudomonadota</taxon>
        <taxon>Betaproteobacteria</taxon>
        <taxon>Burkholderiales</taxon>
        <taxon>Sphaerotilaceae</taxon>
        <taxon>Roseateles</taxon>
    </lineage>
</organism>
<protein>
    <submittedName>
        <fullName evidence="2">GNAT family N-acetyltransferase</fullName>
        <ecNumber evidence="2">2.3.1.-</ecNumber>
    </submittedName>
</protein>
<reference evidence="2" key="1">
    <citation type="submission" date="2023-09" db="EMBL/GenBank/DDBJ databases">
        <title>Paucibacter sp. APW11 Genome sequencing and assembly.</title>
        <authorList>
            <person name="Kim I."/>
        </authorList>
    </citation>
    <scope>NUCLEOTIDE SEQUENCE</scope>
    <source>
        <strain evidence="2">APW11</strain>
    </source>
</reference>
<keyword evidence="3" id="KW-1185">Reference proteome</keyword>
<dbReference type="Proteomes" id="UP001246372">
    <property type="component" value="Unassembled WGS sequence"/>
</dbReference>
<dbReference type="SUPFAM" id="SSF54427">
    <property type="entry name" value="NTF2-like"/>
    <property type="match status" value="1"/>
</dbReference>
<evidence type="ECO:0000259" key="1">
    <source>
        <dbReference type="PROSITE" id="PS51186"/>
    </source>
</evidence>
<feature type="domain" description="N-acetyltransferase" evidence="1">
    <location>
        <begin position="9"/>
        <end position="179"/>
    </location>
</feature>
<gene>
    <name evidence="2" type="ORF">RQP53_08950</name>
</gene>
<evidence type="ECO:0000313" key="3">
    <source>
        <dbReference type="Proteomes" id="UP001246372"/>
    </source>
</evidence>
<dbReference type="Pfam" id="PF13302">
    <property type="entry name" value="Acetyltransf_3"/>
    <property type="match status" value="1"/>
</dbReference>
<dbReference type="EMBL" id="JAVXZY010000003">
    <property type="protein sequence ID" value="MDT8999391.1"/>
    <property type="molecule type" value="Genomic_DNA"/>
</dbReference>
<comment type="caution">
    <text evidence="2">The sequence shown here is derived from an EMBL/GenBank/DDBJ whole genome shotgun (WGS) entry which is preliminary data.</text>
</comment>
<dbReference type="GO" id="GO:0016746">
    <property type="term" value="F:acyltransferase activity"/>
    <property type="evidence" value="ECO:0007669"/>
    <property type="project" value="UniProtKB-KW"/>
</dbReference>
<accession>A0ABU3P9Z1</accession>
<dbReference type="InterPro" id="IPR032710">
    <property type="entry name" value="NTF2-like_dom_sf"/>
</dbReference>
<evidence type="ECO:0000313" key="2">
    <source>
        <dbReference type="EMBL" id="MDT8999391.1"/>
    </source>
</evidence>
<name>A0ABU3P9Z1_9BURK</name>
<sequence>MEILRTERLRLRWFSENDAGFMLGLLNEPGWHQNISDPGVGDVDAAAKWIGERLIDKYWEQGHGFWAVERLDDGELIGLCGIFKRPGLPHADVGYALPARHEGRGYAREAAAACLRYAHEVLGMDCVQAITAVGNERSGHLLKTIGLVDCGAHPIEGYDEPSQLYEWRSPQFDARRSDAEQIDMLISRFFACFDNRGGRIAPVATLPFWLLPQAQIHRIETGAPVDGPQTMDVRSFTEPRAALLSAGRLREFSEWETDHQTRIHGAIAQRWSRYRKQGELDGEIYRGEGMKTFQLIKTTRGWKIGALSWQDD</sequence>
<dbReference type="PANTHER" id="PTHR43792:SF1">
    <property type="entry name" value="N-ACETYLTRANSFERASE DOMAIN-CONTAINING PROTEIN"/>
    <property type="match status" value="1"/>
</dbReference>
<dbReference type="Gene3D" id="3.40.630.30">
    <property type="match status" value="1"/>
</dbReference>
<keyword evidence="2" id="KW-0012">Acyltransferase</keyword>
<dbReference type="SUPFAM" id="SSF55729">
    <property type="entry name" value="Acyl-CoA N-acyltransferases (Nat)"/>
    <property type="match status" value="1"/>
</dbReference>
<keyword evidence="2" id="KW-0808">Transferase</keyword>
<dbReference type="PROSITE" id="PS51186">
    <property type="entry name" value="GNAT"/>
    <property type="match status" value="1"/>
</dbReference>
<dbReference type="EC" id="2.3.1.-" evidence="2"/>
<dbReference type="InterPro" id="IPR051531">
    <property type="entry name" value="N-acetyltransferase"/>
</dbReference>
<proteinExistence type="predicted"/>
<dbReference type="RefSeq" id="WP_315649930.1">
    <property type="nucleotide sequence ID" value="NZ_JAVXZY010000003.1"/>
</dbReference>
<dbReference type="InterPro" id="IPR016181">
    <property type="entry name" value="Acyl_CoA_acyltransferase"/>
</dbReference>